<feature type="region of interest" description="Disordered" evidence="6">
    <location>
        <begin position="281"/>
        <end position="320"/>
    </location>
</feature>
<dbReference type="Proteomes" id="UP000006310">
    <property type="component" value="Chromosome 2"/>
</dbReference>
<gene>
    <name evidence="7" type="primary">KNAG0B04450</name>
    <name evidence="7" type="ordered locus">KNAG_0B04450</name>
</gene>
<keyword evidence="3" id="KW-0804">Transcription</keyword>
<reference evidence="7 8" key="1">
    <citation type="journal article" date="2011" name="Proc. Natl. Acad. Sci. U.S.A.">
        <title>Evolutionary erosion of yeast sex chromosomes by mating-type switching accidents.</title>
        <authorList>
            <person name="Gordon J.L."/>
            <person name="Armisen D."/>
            <person name="Proux-Wera E."/>
            <person name="Oheigeartaigh S.S."/>
            <person name="Byrne K.P."/>
            <person name="Wolfe K.H."/>
        </authorList>
    </citation>
    <scope>NUCLEOTIDE SEQUENCE [LARGE SCALE GENOMIC DNA]</scope>
    <source>
        <strain evidence="8">ATCC MYA-139 / BCRC 22969 / CBS 8797 / CCRC 22969 / KCTC 17520 / NBRC 10181 / NCYC 3082</strain>
    </source>
</reference>
<comment type="subcellular location">
    <subcellularLocation>
        <location evidence="1">Nucleus</location>
    </subcellularLocation>
</comment>
<feature type="region of interest" description="Disordered" evidence="6">
    <location>
        <begin position="621"/>
        <end position="747"/>
    </location>
</feature>
<evidence type="ECO:0000256" key="5">
    <source>
        <dbReference type="ARBA" id="ARBA00024345"/>
    </source>
</evidence>
<feature type="compositionally biased region" description="Low complexity" evidence="6">
    <location>
        <begin position="311"/>
        <end position="320"/>
    </location>
</feature>
<keyword evidence="8" id="KW-1185">Reference proteome</keyword>
<feature type="compositionally biased region" description="Polar residues" evidence="6">
    <location>
        <begin position="651"/>
        <end position="661"/>
    </location>
</feature>
<protein>
    <recommendedName>
        <fullName evidence="9">Transcription factor</fullName>
    </recommendedName>
</protein>
<dbReference type="GeneID" id="34524529"/>
<dbReference type="RefSeq" id="XP_022463125.1">
    <property type="nucleotide sequence ID" value="XM_022606428.1"/>
</dbReference>
<dbReference type="EMBL" id="HE978315">
    <property type="protein sequence ID" value="CCK68879.1"/>
    <property type="molecule type" value="Genomic_DNA"/>
</dbReference>
<feature type="compositionally biased region" description="Polar residues" evidence="6">
    <location>
        <begin position="461"/>
        <end position="474"/>
    </location>
</feature>
<dbReference type="PANTHER" id="PTHR47427">
    <property type="entry name" value="PROTEIN STE12"/>
    <property type="match status" value="1"/>
</dbReference>
<dbReference type="SMART" id="SM00424">
    <property type="entry name" value="STE"/>
    <property type="match status" value="1"/>
</dbReference>
<dbReference type="GO" id="GO:1990526">
    <property type="term" value="C:Ste12p-Dig1p-Dig2p complex"/>
    <property type="evidence" value="ECO:0007669"/>
    <property type="project" value="TreeGrafter"/>
</dbReference>
<dbReference type="PANTHER" id="PTHR47427:SF1">
    <property type="entry name" value="PROTEIN STE12"/>
    <property type="match status" value="1"/>
</dbReference>
<comment type="similarity">
    <text evidence="5">Belongs to the STE12 transcription factor family.</text>
</comment>
<feature type="compositionally biased region" description="Basic residues" evidence="6">
    <location>
        <begin position="713"/>
        <end position="722"/>
    </location>
</feature>
<dbReference type="GO" id="GO:0003700">
    <property type="term" value="F:DNA-binding transcription factor activity"/>
    <property type="evidence" value="ECO:0007669"/>
    <property type="project" value="InterPro"/>
</dbReference>
<name>J7S3S5_HUIN7</name>
<dbReference type="Pfam" id="PF02200">
    <property type="entry name" value="STE"/>
    <property type="match status" value="1"/>
</dbReference>
<dbReference type="GO" id="GO:2000220">
    <property type="term" value="P:regulation of pseudohyphal growth"/>
    <property type="evidence" value="ECO:0007669"/>
    <property type="project" value="TreeGrafter"/>
</dbReference>
<feature type="compositionally biased region" description="Low complexity" evidence="6">
    <location>
        <begin position="701"/>
        <end position="712"/>
    </location>
</feature>
<feature type="compositionally biased region" description="Basic and acidic residues" evidence="6">
    <location>
        <begin position="283"/>
        <end position="294"/>
    </location>
</feature>
<sequence length="747" mass="85464">MAYQQNILESSSIPNDLLIDKHIIDRLKDIDDLNFFLKTAPINWKPNQVIRRYYLNSELGFVSCVHWNRLFYMTGTDIVKVCMYLIEQFGRKIVHRKKFEEGIFSELRNLKCGIDATLEQPKSKFLSFLFQNFCLKTQKKQKIFFWFSVPHTKLFLDALEKDLKREQCQQQAATEAVREPALSFKLNLASELSVSEQLTSYLELLKTNEIHDGTTPEQEEFQENVTRMQSMIKNEIERITEAGSRMDTNNQAHLPIQVPSPINPGQIIPQTLVLESDTELDANNEKENKDREETDSNAFLGDNPGIFEDPVVTGTSTKTNDTTKNVVEEDFPLDYFPVTVEYPMSQPRQTVETGIPSPSNNAAVVPVSNPPDTAVSDNLSGFADNAFGAFHEEEEVMQENRPHYLAEQPYSDLALLGTTPHVMTNREYYNLVRQRPQHMNLNLGSVNRGGYVNGQEDRSEWATSNSPRGKSSGNFEKDKMEQVDGSMFPYHPQQQGYDFPYRYPGPSSNTGTSVNYNAGRNSNNQLQDFGGDPNGINSDVFFDHRYDMNVADGKYYPVHEDPNTWATMIQSQPLTRSQYALRYYNNGQSSTTPVTSFNPYLTSPWFPQHSASQLYGISPQRHNMMSPQRSARIPSNPDSNYRSPSPMYASSIRTTVKQRPISSKKTRPLKTGRTQSQAPKPISLKDSEYDRSYIVKRVEQQMEPQQQQQQRPNRQKGSRKTKKGDVNRFSNPDDDANLCFRKSQQPH</sequence>
<feature type="compositionally biased region" description="Polar residues" evidence="6">
    <location>
        <begin position="507"/>
        <end position="527"/>
    </location>
</feature>
<keyword evidence="4" id="KW-0539">Nucleus</keyword>
<evidence type="ECO:0000256" key="6">
    <source>
        <dbReference type="SAM" id="MobiDB-lite"/>
    </source>
</evidence>
<dbReference type="InterPro" id="IPR003120">
    <property type="entry name" value="Ste12"/>
</dbReference>
<accession>J7S3S5</accession>
<dbReference type="STRING" id="1071383.J7S3S5"/>
<feature type="region of interest" description="Disordered" evidence="6">
    <location>
        <begin position="507"/>
        <end position="531"/>
    </location>
</feature>
<dbReference type="InterPro" id="IPR052127">
    <property type="entry name" value="STE12_transcription_factor"/>
</dbReference>
<dbReference type="OrthoDB" id="1095242at2759"/>
<dbReference type="eggNOG" id="ENOG502QTVR">
    <property type="taxonomic scope" value="Eukaryota"/>
</dbReference>
<evidence type="ECO:0000256" key="3">
    <source>
        <dbReference type="ARBA" id="ARBA00023163"/>
    </source>
</evidence>
<dbReference type="GO" id="GO:0005634">
    <property type="term" value="C:nucleus"/>
    <property type="evidence" value="ECO:0007669"/>
    <property type="project" value="UniProtKB-SubCell"/>
</dbReference>
<keyword evidence="2" id="KW-0805">Transcription regulation</keyword>
<evidence type="ECO:0000256" key="2">
    <source>
        <dbReference type="ARBA" id="ARBA00023015"/>
    </source>
</evidence>
<dbReference type="AlphaFoldDB" id="J7S3S5"/>
<proteinExistence type="inferred from homology"/>
<feature type="compositionally biased region" description="Basic and acidic residues" evidence="6">
    <location>
        <begin position="683"/>
        <end position="700"/>
    </location>
</feature>
<reference evidence="8" key="2">
    <citation type="submission" date="2012-08" db="EMBL/GenBank/DDBJ databases">
        <title>Genome sequence of Kazachstania naganishii.</title>
        <authorList>
            <person name="Gordon J.L."/>
            <person name="Armisen D."/>
            <person name="Proux-Wera E."/>
            <person name="OhEigeartaigh S.S."/>
            <person name="Byrne K.P."/>
            <person name="Wolfe K.H."/>
        </authorList>
    </citation>
    <scope>NUCLEOTIDE SEQUENCE [LARGE SCALE GENOMIC DNA]</scope>
    <source>
        <strain evidence="8">ATCC MYA-139 / BCRC 22969 / CBS 8797 / CCRC 22969 / KCTC 17520 / NBRC 10181 / NCYC 3082</strain>
    </source>
</reference>
<dbReference type="KEGG" id="kng:KNAG_0B04450"/>
<dbReference type="HOGENOM" id="CLU_019798_0_0_1"/>
<dbReference type="GO" id="GO:1990527">
    <property type="term" value="C:Tec1p-Ste12p-Dig1p complex"/>
    <property type="evidence" value="ECO:0007669"/>
    <property type="project" value="TreeGrafter"/>
</dbReference>
<evidence type="ECO:0008006" key="9">
    <source>
        <dbReference type="Google" id="ProtNLM"/>
    </source>
</evidence>
<evidence type="ECO:0000313" key="7">
    <source>
        <dbReference type="EMBL" id="CCK68879.1"/>
    </source>
</evidence>
<feature type="region of interest" description="Disordered" evidence="6">
    <location>
        <begin position="454"/>
        <end position="476"/>
    </location>
</feature>
<evidence type="ECO:0000256" key="1">
    <source>
        <dbReference type="ARBA" id="ARBA00004123"/>
    </source>
</evidence>
<organism evidence="7 8">
    <name type="scientific">Huiozyma naganishii (strain ATCC MYA-139 / BCRC 22969 / CBS 8797 / KCTC 17520 / NBRC 10181 / NCYC 3082 / Yp74L-3)</name>
    <name type="common">Yeast</name>
    <name type="synonym">Kazachstania naganishii</name>
    <dbReference type="NCBI Taxonomy" id="1071383"/>
    <lineage>
        <taxon>Eukaryota</taxon>
        <taxon>Fungi</taxon>
        <taxon>Dikarya</taxon>
        <taxon>Ascomycota</taxon>
        <taxon>Saccharomycotina</taxon>
        <taxon>Saccharomycetes</taxon>
        <taxon>Saccharomycetales</taxon>
        <taxon>Saccharomycetaceae</taxon>
        <taxon>Huiozyma</taxon>
    </lineage>
</organism>
<evidence type="ECO:0000313" key="8">
    <source>
        <dbReference type="Proteomes" id="UP000006310"/>
    </source>
</evidence>
<evidence type="ECO:0000256" key="4">
    <source>
        <dbReference type="ARBA" id="ARBA00023242"/>
    </source>
</evidence>